<dbReference type="SUPFAM" id="SSF52518">
    <property type="entry name" value="Thiamin diphosphate-binding fold (THDP-binding)"/>
    <property type="match status" value="2"/>
</dbReference>
<dbReference type="PANTHER" id="PTHR42916:SF1">
    <property type="entry name" value="PROTEIN PHYLLO, CHLOROPLASTIC"/>
    <property type="match status" value="1"/>
</dbReference>
<organism evidence="9 10">
    <name type="scientific">Rothia terrae</name>
    <dbReference type="NCBI Taxonomy" id="396015"/>
    <lineage>
        <taxon>Bacteria</taxon>
        <taxon>Bacillati</taxon>
        <taxon>Actinomycetota</taxon>
        <taxon>Actinomycetes</taxon>
        <taxon>Micrococcales</taxon>
        <taxon>Micrococcaceae</taxon>
        <taxon>Rothia</taxon>
    </lineage>
</organism>
<accession>A0A7H2BEW9</accession>
<dbReference type="AlphaFoldDB" id="A0A7H2BEW9"/>
<dbReference type="PIRSF" id="PIRSF004983">
    <property type="entry name" value="MenD"/>
    <property type="match status" value="1"/>
</dbReference>
<name>A0A7H2BEW9_9MICC</name>
<dbReference type="HAMAP" id="MF_01659">
    <property type="entry name" value="MenD"/>
    <property type="match status" value="1"/>
</dbReference>
<evidence type="ECO:0000256" key="4">
    <source>
        <dbReference type="ARBA" id="ARBA00023052"/>
    </source>
</evidence>
<dbReference type="InterPro" id="IPR029061">
    <property type="entry name" value="THDP-binding"/>
</dbReference>
<dbReference type="GO" id="GO:0009234">
    <property type="term" value="P:menaquinone biosynthetic process"/>
    <property type="evidence" value="ECO:0007669"/>
    <property type="project" value="UniProtKB-UniRule"/>
</dbReference>
<dbReference type="Pfam" id="PF02775">
    <property type="entry name" value="TPP_enzyme_C"/>
    <property type="match status" value="1"/>
</dbReference>
<comment type="subunit">
    <text evidence="6">Homodimer.</text>
</comment>
<dbReference type="Pfam" id="PF02776">
    <property type="entry name" value="TPP_enzyme_N"/>
    <property type="match status" value="1"/>
</dbReference>
<reference evidence="9 10" key="1">
    <citation type="submission" date="2020-09" db="EMBL/GenBank/DDBJ databases">
        <title>Investigation of environmental microbes.</title>
        <authorList>
            <person name="Ou Y."/>
            <person name="Kang Q."/>
        </authorList>
    </citation>
    <scope>NUCLEOTIDE SEQUENCE [LARGE SCALE GENOMIC DNA]</scope>
    <source>
        <strain evidence="9 10">KJZ-14</strain>
    </source>
</reference>
<proteinExistence type="inferred from homology"/>
<evidence type="ECO:0000256" key="6">
    <source>
        <dbReference type="HAMAP-Rule" id="MF_01659"/>
    </source>
</evidence>
<feature type="domain" description="Thiamine pyrophosphate enzyme N-terminal TPP-binding" evidence="8">
    <location>
        <begin position="16"/>
        <end position="128"/>
    </location>
</feature>
<keyword evidence="3 6" id="KW-0460">Magnesium</keyword>
<dbReference type="NCBIfam" id="TIGR00173">
    <property type="entry name" value="menD"/>
    <property type="match status" value="1"/>
</dbReference>
<dbReference type="EC" id="2.2.1.9" evidence="6"/>
<evidence type="ECO:0000313" key="9">
    <source>
        <dbReference type="EMBL" id="QNV38215.1"/>
    </source>
</evidence>
<keyword evidence="6" id="KW-0474">Menaquinone biosynthesis</keyword>
<dbReference type="RefSeq" id="WP_190724946.1">
    <property type="nucleotide sequence ID" value="NZ_CP061539.1"/>
</dbReference>
<comment type="pathway">
    <text evidence="6">Quinol/quinone metabolism; 1,4-dihydroxy-2-naphthoate biosynthesis; 1,4-dihydroxy-2-naphthoate from chorismate: step 2/7.</text>
</comment>
<keyword evidence="2 6" id="KW-0479">Metal-binding</keyword>
<dbReference type="Gene3D" id="3.40.50.1220">
    <property type="entry name" value="TPP-binding domain"/>
    <property type="match status" value="1"/>
</dbReference>
<evidence type="ECO:0000256" key="3">
    <source>
        <dbReference type="ARBA" id="ARBA00022842"/>
    </source>
</evidence>
<comment type="function">
    <text evidence="6">Catalyzes the thiamine diphosphate-dependent decarboxylation of 2-oxoglutarate and the subsequent addition of the resulting succinic semialdehyde-thiamine pyrophosphate anion to isochorismate to yield 2-succinyl-5-enolpyruvyl-6-hydroxy-3-cyclohexene-1-carboxylate (SEPHCHC).</text>
</comment>
<dbReference type="EMBL" id="CP061539">
    <property type="protein sequence ID" value="QNV38215.1"/>
    <property type="molecule type" value="Genomic_DNA"/>
</dbReference>
<keyword evidence="5 6" id="KW-0464">Manganese</keyword>
<comment type="catalytic activity">
    <reaction evidence="6">
        <text>isochorismate + 2-oxoglutarate + H(+) = 5-enolpyruvoyl-6-hydroxy-2-succinyl-cyclohex-3-ene-1-carboxylate + CO2</text>
        <dbReference type="Rhea" id="RHEA:25593"/>
        <dbReference type="ChEBI" id="CHEBI:15378"/>
        <dbReference type="ChEBI" id="CHEBI:16526"/>
        <dbReference type="ChEBI" id="CHEBI:16810"/>
        <dbReference type="ChEBI" id="CHEBI:29780"/>
        <dbReference type="ChEBI" id="CHEBI:58818"/>
        <dbReference type="EC" id="2.2.1.9"/>
    </reaction>
</comment>
<dbReference type="GO" id="GO:0030976">
    <property type="term" value="F:thiamine pyrophosphate binding"/>
    <property type="evidence" value="ECO:0007669"/>
    <property type="project" value="UniProtKB-UniRule"/>
</dbReference>
<evidence type="ECO:0000313" key="10">
    <source>
        <dbReference type="Proteomes" id="UP000516404"/>
    </source>
</evidence>
<dbReference type="GO" id="GO:0030145">
    <property type="term" value="F:manganese ion binding"/>
    <property type="evidence" value="ECO:0007669"/>
    <property type="project" value="UniProtKB-UniRule"/>
</dbReference>
<evidence type="ECO:0000256" key="1">
    <source>
        <dbReference type="ARBA" id="ARBA00022679"/>
    </source>
</evidence>
<feature type="domain" description="Thiamine pyrophosphate enzyme TPP-binding" evidence="7">
    <location>
        <begin position="439"/>
        <end position="563"/>
    </location>
</feature>
<evidence type="ECO:0000256" key="2">
    <source>
        <dbReference type="ARBA" id="ARBA00022723"/>
    </source>
</evidence>
<sequence>MSELPVPASIFTAVSVLDSLVRIGMRHVVVSPGSRSAPLVYAVAALEEAGVVQTYVRTDERTAGFTALGLAKSLNEPVGIIVTSGTAVGNLMPAVMEADHQGLPLVVLSADRPPRLRGTGANQTTNQVNFFGSHVRATVDLTAYPEESTGEQTVGFNECLAALTGRDAHVWGNASGTPAGPVQVNCAFDTPLTPNDAAEQILPQWAQSLKEVERPASVIAADPTVEPWLGSDHLPAEGYRTVVVAGDGAGAIAAEFAQKLGLPLFAEPSSNALFSANAICAYREVLSESLGQQIERAVVFGHPTLSRPISALLDNADVEKAIYEPAPVAWYAPGRRSEKPYKYIADLARFAGSGHGVSVVGSEQSWLSAWVQAGESRRIEHQQNIDRYRESGENSGRAAALALVQDAWNACREDGASLVVGSSNIIRDLDLGVVSRATSPRVYANRGLAGIDGTIATAIGISLAGESGKERGASKPQKVRLIVGDLTFLHDASSLNIGPLETKPDVEIIVLNDHGGGIFGTLEHGKLGKKPVYKNAVQRYFTTPVDVDLEALARAYASSGISVKIVNV</sequence>
<dbReference type="GO" id="GO:0070204">
    <property type="term" value="F:2-succinyl-5-enolpyruvyl-6-hydroxy-3-cyclohexene-1-carboxylic-acid synthase activity"/>
    <property type="evidence" value="ECO:0007669"/>
    <property type="project" value="UniProtKB-UniRule"/>
</dbReference>
<dbReference type="Proteomes" id="UP000516404">
    <property type="component" value="Chromosome"/>
</dbReference>
<dbReference type="PANTHER" id="PTHR42916">
    <property type="entry name" value="2-SUCCINYL-5-ENOLPYRUVYL-6-HYDROXY-3-CYCLOHEXENE-1-CARBOXYLATE SYNTHASE"/>
    <property type="match status" value="1"/>
</dbReference>
<dbReference type="InterPro" id="IPR012001">
    <property type="entry name" value="Thiamin_PyroP_enz_TPP-bd_dom"/>
</dbReference>
<evidence type="ECO:0000259" key="8">
    <source>
        <dbReference type="Pfam" id="PF02776"/>
    </source>
</evidence>
<evidence type="ECO:0000256" key="5">
    <source>
        <dbReference type="ARBA" id="ARBA00023211"/>
    </source>
</evidence>
<dbReference type="InterPro" id="IPR011766">
    <property type="entry name" value="TPP_enzyme_TPP-bd"/>
</dbReference>
<gene>
    <name evidence="6 9" type="primary">menD</name>
    <name evidence="9" type="ORF">IDM49_02755</name>
</gene>
<keyword evidence="1 6" id="KW-0808">Transferase</keyword>
<dbReference type="GO" id="GO:0000287">
    <property type="term" value="F:magnesium ion binding"/>
    <property type="evidence" value="ECO:0007669"/>
    <property type="project" value="UniProtKB-UniRule"/>
</dbReference>
<comment type="pathway">
    <text evidence="6">Quinol/quinone metabolism; menaquinone biosynthesis.</text>
</comment>
<keyword evidence="4 6" id="KW-0786">Thiamine pyrophosphate</keyword>
<dbReference type="KEGG" id="rter:IDM49_02755"/>
<dbReference type="InterPro" id="IPR004433">
    <property type="entry name" value="MenaQ_synth_MenD"/>
</dbReference>
<dbReference type="UniPathway" id="UPA00079"/>
<keyword evidence="10" id="KW-1185">Reference proteome</keyword>
<comment type="cofactor">
    <cofactor evidence="6">
        <name>Mg(2+)</name>
        <dbReference type="ChEBI" id="CHEBI:18420"/>
    </cofactor>
    <cofactor evidence="6">
        <name>Mn(2+)</name>
        <dbReference type="ChEBI" id="CHEBI:29035"/>
    </cofactor>
</comment>
<evidence type="ECO:0000259" key="7">
    <source>
        <dbReference type="Pfam" id="PF02775"/>
    </source>
</evidence>
<comment type="cofactor">
    <cofactor evidence="6">
        <name>thiamine diphosphate</name>
        <dbReference type="ChEBI" id="CHEBI:58937"/>
    </cofactor>
    <text evidence="6">Binds 1 thiamine pyrophosphate per subunit.</text>
</comment>
<dbReference type="UniPathway" id="UPA01057">
    <property type="reaction ID" value="UER00164"/>
</dbReference>
<protein>
    <recommendedName>
        <fullName evidence="6">2-succinyl-5-enolpyruvyl-6-hydroxy-3-cyclohexene-1-carboxylate synthase</fullName>
        <shortName evidence="6">SEPHCHC synthase</shortName>
        <ecNumber evidence="6">2.2.1.9</ecNumber>
    </recommendedName>
    <alternativeName>
        <fullName evidence="6">Menaquinone biosynthesis protein MenD</fullName>
    </alternativeName>
</protein>
<comment type="similarity">
    <text evidence="6">Belongs to the TPP enzyme family. MenD subfamily.</text>
</comment>
<dbReference type="GeneID" id="96623146"/>
<dbReference type="Gene3D" id="3.40.50.970">
    <property type="match status" value="2"/>
</dbReference>
<dbReference type="CDD" id="cd07037">
    <property type="entry name" value="TPP_PYR_MenD"/>
    <property type="match status" value="1"/>
</dbReference>